<dbReference type="PROSITE" id="PS50011">
    <property type="entry name" value="PROTEIN_KINASE_DOM"/>
    <property type="match status" value="1"/>
</dbReference>
<protein>
    <recommendedName>
        <fullName evidence="1">non-specific serine/threonine protein kinase</fullName>
        <ecNumber evidence="1">2.7.11.1</ecNumber>
    </recommendedName>
</protein>
<dbReference type="InterPro" id="IPR000719">
    <property type="entry name" value="Prot_kinase_dom"/>
</dbReference>
<evidence type="ECO:0000313" key="9">
    <source>
        <dbReference type="EMBL" id="GJM96087.1"/>
    </source>
</evidence>
<dbReference type="InterPro" id="IPR017441">
    <property type="entry name" value="Protein_kinase_ATP_BS"/>
</dbReference>
<organism evidence="9 10">
    <name type="scientific">Eleusine coracana subsp. coracana</name>
    <dbReference type="NCBI Taxonomy" id="191504"/>
    <lineage>
        <taxon>Eukaryota</taxon>
        <taxon>Viridiplantae</taxon>
        <taxon>Streptophyta</taxon>
        <taxon>Embryophyta</taxon>
        <taxon>Tracheophyta</taxon>
        <taxon>Spermatophyta</taxon>
        <taxon>Magnoliopsida</taxon>
        <taxon>Liliopsida</taxon>
        <taxon>Poales</taxon>
        <taxon>Poaceae</taxon>
        <taxon>PACMAD clade</taxon>
        <taxon>Chloridoideae</taxon>
        <taxon>Cynodonteae</taxon>
        <taxon>Eleusininae</taxon>
        <taxon>Eleusine</taxon>
    </lineage>
</organism>
<dbReference type="PANTHER" id="PTHR11042">
    <property type="entry name" value="EUKARYOTIC TRANSLATION INITIATION FACTOR 2-ALPHA KINASE EIF2-ALPHA KINASE -RELATED"/>
    <property type="match status" value="1"/>
</dbReference>
<dbReference type="EC" id="2.7.11.1" evidence="1"/>
<evidence type="ECO:0000256" key="3">
    <source>
        <dbReference type="ARBA" id="ARBA00022679"/>
    </source>
</evidence>
<dbReference type="PROSITE" id="PS00107">
    <property type="entry name" value="PROTEIN_KINASE_ATP"/>
    <property type="match status" value="1"/>
</dbReference>
<proteinExistence type="predicted"/>
<keyword evidence="4 7" id="KW-0547">Nucleotide-binding</keyword>
<keyword evidence="2" id="KW-0723">Serine/threonine-protein kinase</keyword>
<dbReference type="Pfam" id="PF00069">
    <property type="entry name" value="Pkinase"/>
    <property type="match status" value="2"/>
</dbReference>
<keyword evidence="6 7" id="KW-0067">ATP-binding</keyword>
<dbReference type="PANTHER" id="PTHR11042:SF160">
    <property type="entry name" value="EUKARYOTIC TRANSLATION INITIATION FACTOR 2-ALPHA KINASE 1"/>
    <property type="match status" value="1"/>
</dbReference>
<evidence type="ECO:0000256" key="7">
    <source>
        <dbReference type="PROSITE-ProRule" id="PRU10141"/>
    </source>
</evidence>
<evidence type="ECO:0000259" key="8">
    <source>
        <dbReference type="PROSITE" id="PS50011"/>
    </source>
</evidence>
<evidence type="ECO:0000256" key="1">
    <source>
        <dbReference type="ARBA" id="ARBA00012513"/>
    </source>
</evidence>
<comment type="caution">
    <text evidence="9">The sequence shown here is derived from an EMBL/GenBank/DDBJ whole genome shotgun (WGS) entry which is preliminary data.</text>
</comment>
<feature type="domain" description="Protein kinase" evidence="8">
    <location>
        <begin position="18"/>
        <end position="155"/>
    </location>
</feature>
<dbReference type="Gene3D" id="1.10.510.10">
    <property type="entry name" value="Transferase(Phosphotransferase) domain 1"/>
    <property type="match status" value="1"/>
</dbReference>
<dbReference type="GO" id="GO:0004694">
    <property type="term" value="F:eukaryotic translation initiation factor 2alpha kinase activity"/>
    <property type="evidence" value="ECO:0007669"/>
    <property type="project" value="TreeGrafter"/>
</dbReference>
<dbReference type="SUPFAM" id="SSF56112">
    <property type="entry name" value="Protein kinase-like (PK-like)"/>
    <property type="match status" value="1"/>
</dbReference>
<dbReference type="CDD" id="cd00180">
    <property type="entry name" value="PKc"/>
    <property type="match status" value="1"/>
</dbReference>
<dbReference type="GO" id="GO:0005737">
    <property type="term" value="C:cytoplasm"/>
    <property type="evidence" value="ECO:0007669"/>
    <property type="project" value="TreeGrafter"/>
</dbReference>
<name>A0AAV5CD94_ELECO</name>
<evidence type="ECO:0000313" key="10">
    <source>
        <dbReference type="Proteomes" id="UP001054889"/>
    </source>
</evidence>
<keyword evidence="5" id="KW-0418">Kinase</keyword>
<sequence length="155" mass="17271">MEAISRRKRLAVGVLEEYEPTRCLGKGGFGSVVEARHRVTGQTVAMKRLIGNLGQGRQSSAVMREKSFLEACSSNPFVVGFHGVEKTTPPLPAEEATVRAIMWQLLTGAKKMHAIHIVHRNIKPENILVDVDQRVVKICDFRIALRMSHALRSED</sequence>
<dbReference type="Proteomes" id="UP001054889">
    <property type="component" value="Unassembled WGS sequence"/>
</dbReference>
<dbReference type="GO" id="GO:0005634">
    <property type="term" value="C:nucleus"/>
    <property type="evidence" value="ECO:0007669"/>
    <property type="project" value="TreeGrafter"/>
</dbReference>
<dbReference type="InterPro" id="IPR011009">
    <property type="entry name" value="Kinase-like_dom_sf"/>
</dbReference>
<dbReference type="SMART" id="SM00220">
    <property type="entry name" value="S_TKc"/>
    <property type="match status" value="1"/>
</dbReference>
<feature type="binding site" evidence="7">
    <location>
        <position position="47"/>
    </location>
    <ligand>
        <name>ATP</name>
        <dbReference type="ChEBI" id="CHEBI:30616"/>
    </ligand>
</feature>
<evidence type="ECO:0000256" key="4">
    <source>
        <dbReference type="ARBA" id="ARBA00022741"/>
    </source>
</evidence>
<dbReference type="AlphaFoldDB" id="A0AAV5CD94"/>
<dbReference type="EMBL" id="BQKI01000006">
    <property type="protein sequence ID" value="GJM96087.1"/>
    <property type="molecule type" value="Genomic_DNA"/>
</dbReference>
<reference evidence="9" key="1">
    <citation type="journal article" date="2018" name="DNA Res.">
        <title>Multiple hybrid de novo genome assembly of finger millet, an orphan allotetraploid crop.</title>
        <authorList>
            <person name="Hatakeyama M."/>
            <person name="Aluri S."/>
            <person name="Balachadran M.T."/>
            <person name="Sivarajan S.R."/>
            <person name="Patrignani A."/>
            <person name="Gruter S."/>
            <person name="Poveda L."/>
            <person name="Shimizu-Inatsugi R."/>
            <person name="Baeten J."/>
            <person name="Francoijs K.J."/>
            <person name="Nataraja K.N."/>
            <person name="Reddy Y.A.N."/>
            <person name="Phadnis S."/>
            <person name="Ravikumar R.L."/>
            <person name="Schlapbach R."/>
            <person name="Sreeman S.M."/>
            <person name="Shimizu K.K."/>
        </authorList>
    </citation>
    <scope>NUCLEOTIDE SEQUENCE</scope>
</reference>
<evidence type="ECO:0000256" key="6">
    <source>
        <dbReference type="ARBA" id="ARBA00022840"/>
    </source>
</evidence>
<dbReference type="Gene3D" id="3.30.200.20">
    <property type="entry name" value="Phosphorylase Kinase, domain 1"/>
    <property type="match status" value="1"/>
</dbReference>
<evidence type="ECO:0000256" key="2">
    <source>
        <dbReference type="ARBA" id="ARBA00022527"/>
    </source>
</evidence>
<evidence type="ECO:0000256" key="5">
    <source>
        <dbReference type="ARBA" id="ARBA00022777"/>
    </source>
</evidence>
<accession>A0AAV5CD94</accession>
<dbReference type="InterPro" id="IPR050339">
    <property type="entry name" value="CC_SR_Kinase"/>
</dbReference>
<gene>
    <name evidence="9" type="primary">ga12895</name>
    <name evidence="9" type="ORF">PR202_ga12895</name>
</gene>
<keyword evidence="10" id="KW-1185">Reference proteome</keyword>
<dbReference type="GO" id="GO:0005524">
    <property type="term" value="F:ATP binding"/>
    <property type="evidence" value="ECO:0007669"/>
    <property type="project" value="UniProtKB-UniRule"/>
</dbReference>
<keyword evidence="3" id="KW-0808">Transferase</keyword>
<reference evidence="9" key="2">
    <citation type="submission" date="2021-12" db="EMBL/GenBank/DDBJ databases">
        <title>Resequencing data analysis of finger millet.</title>
        <authorList>
            <person name="Hatakeyama M."/>
            <person name="Aluri S."/>
            <person name="Balachadran M.T."/>
            <person name="Sivarajan S.R."/>
            <person name="Poveda L."/>
            <person name="Shimizu-Inatsugi R."/>
            <person name="Schlapbach R."/>
            <person name="Sreeman S.M."/>
            <person name="Shimizu K.K."/>
        </authorList>
    </citation>
    <scope>NUCLEOTIDE SEQUENCE</scope>
</reference>